<reference evidence="2 3" key="1">
    <citation type="submission" date="2018-03" db="EMBL/GenBank/DDBJ databases">
        <title>Genomic Encyclopedia of Type Strains, Phase III (KMG-III): the genomes of soil and plant-associated and newly described type strains.</title>
        <authorList>
            <person name="Whitman W."/>
        </authorList>
    </citation>
    <scope>NUCLEOTIDE SEQUENCE [LARGE SCALE GENOMIC DNA]</scope>
    <source>
        <strain evidence="2 3">CGMCC 1.12700</strain>
    </source>
</reference>
<protein>
    <submittedName>
        <fullName evidence="2">Uncharacterized protein</fullName>
    </submittedName>
</protein>
<keyword evidence="3" id="KW-1185">Reference proteome</keyword>
<evidence type="ECO:0000313" key="2">
    <source>
        <dbReference type="EMBL" id="PSK91198.1"/>
    </source>
</evidence>
<dbReference type="EMBL" id="PYGD01000006">
    <property type="protein sequence ID" value="PSK91198.1"/>
    <property type="molecule type" value="Genomic_DNA"/>
</dbReference>
<accession>A0A2P8D1V2</accession>
<comment type="caution">
    <text evidence="2">The sequence shown here is derived from an EMBL/GenBank/DDBJ whole genome shotgun (WGS) entry which is preliminary data.</text>
</comment>
<name>A0A2P8D1V2_9BACT</name>
<proteinExistence type="predicted"/>
<gene>
    <name evidence="2" type="ORF">B0I18_106210</name>
</gene>
<feature type="compositionally biased region" description="Polar residues" evidence="1">
    <location>
        <begin position="92"/>
        <end position="104"/>
    </location>
</feature>
<dbReference type="AlphaFoldDB" id="A0A2P8D1V2"/>
<organism evidence="2 3">
    <name type="scientific">Taibaiella chishuiensis</name>
    <dbReference type="NCBI Taxonomy" id="1434707"/>
    <lineage>
        <taxon>Bacteria</taxon>
        <taxon>Pseudomonadati</taxon>
        <taxon>Bacteroidota</taxon>
        <taxon>Chitinophagia</taxon>
        <taxon>Chitinophagales</taxon>
        <taxon>Chitinophagaceae</taxon>
        <taxon>Taibaiella</taxon>
    </lineage>
</organism>
<dbReference type="Proteomes" id="UP000240572">
    <property type="component" value="Unassembled WGS sequence"/>
</dbReference>
<feature type="region of interest" description="Disordered" evidence="1">
    <location>
        <begin position="79"/>
        <end position="104"/>
    </location>
</feature>
<sequence>MINGEPHTVIARYFETSEYGAMTELKTEGHLLCLDKDLQPFMGFCDSLACGALPLRPPSSCMHTRHNQLFRSPQIFQKQDNNHKDHCPKSANAGQNVSNFAPSF</sequence>
<evidence type="ECO:0000256" key="1">
    <source>
        <dbReference type="SAM" id="MobiDB-lite"/>
    </source>
</evidence>
<evidence type="ECO:0000313" key="3">
    <source>
        <dbReference type="Proteomes" id="UP000240572"/>
    </source>
</evidence>